<evidence type="ECO:0000313" key="1">
    <source>
        <dbReference type="EMBL" id="AWB94000.1"/>
    </source>
</evidence>
<dbReference type="EMBL" id="CP026952">
    <property type="protein sequence ID" value="AWB94000.1"/>
    <property type="molecule type" value="Genomic_DNA"/>
</dbReference>
<proteinExistence type="predicted"/>
<accession>A0A2S0WRS1</accession>
<reference evidence="2" key="1">
    <citation type="submission" date="2018-01" db="EMBL/GenBank/DDBJ databases">
        <authorList>
            <person name="Li J."/>
        </authorList>
    </citation>
    <scope>NUCLEOTIDE SEQUENCE [LARGE SCALE GENOMIC DNA]</scope>
    <source>
        <strain evidence="2">592</strain>
    </source>
</reference>
<dbReference type="KEGG" id="aez:C3E78_02350"/>
<gene>
    <name evidence="1" type="ORF">C3E78_02350</name>
</gene>
<organism evidence="1 2">
    <name type="scientific">Aeromicrobium chenweiae</name>
    <dbReference type="NCBI Taxonomy" id="2079793"/>
    <lineage>
        <taxon>Bacteria</taxon>
        <taxon>Bacillati</taxon>
        <taxon>Actinomycetota</taxon>
        <taxon>Actinomycetes</taxon>
        <taxon>Propionibacteriales</taxon>
        <taxon>Nocardioidaceae</taxon>
        <taxon>Aeromicrobium</taxon>
    </lineage>
</organism>
<accession>A0A5F2EQE7</accession>
<name>A0A2S0WRS1_9ACTN</name>
<sequence>MFAGSYPRHSHVQAVVAGRASYDELDPVKQALVRAEWSRRIEVARTQLDLEATFKTDGRSWSEIDEDGQVVQRRPSADDDSHE</sequence>
<dbReference type="AlphaFoldDB" id="A0A2S0WRS1"/>
<evidence type="ECO:0000313" key="2">
    <source>
        <dbReference type="Proteomes" id="UP000244384"/>
    </source>
</evidence>
<dbReference type="OrthoDB" id="5422561at2"/>
<keyword evidence="2" id="KW-1185">Reference proteome</keyword>
<dbReference type="Proteomes" id="UP000244384">
    <property type="component" value="Chromosome"/>
</dbReference>
<protein>
    <submittedName>
        <fullName evidence="1">Uncharacterized protein</fullName>
    </submittedName>
</protein>